<sequence length="88" mass="9479">MQAATYLKSLLSNFYRTDDALVAKDAAALIERWGAGAYKAAAELSWREDMGLLKASSPGHWGRVTLEIARCSPVGREPAIESGLRVAA</sequence>
<reference evidence="1" key="1">
    <citation type="submission" date="2022-05" db="EMBL/GenBank/DDBJ databases">
        <authorList>
            <person name="Pankratov T."/>
        </authorList>
    </citation>
    <scope>NUCLEOTIDE SEQUENCE</scope>
    <source>
        <strain evidence="1">BP6-180914</strain>
    </source>
</reference>
<dbReference type="RefSeq" id="WP_282585751.1">
    <property type="nucleotide sequence ID" value="NZ_JAMOIM010000009.1"/>
</dbReference>
<evidence type="ECO:0000313" key="2">
    <source>
        <dbReference type="Proteomes" id="UP001165667"/>
    </source>
</evidence>
<protein>
    <submittedName>
        <fullName evidence="1">Uncharacterized protein</fullName>
    </submittedName>
</protein>
<dbReference type="AlphaFoldDB" id="A0AA41Z504"/>
<comment type="caution">
    <text evidence="1">The sequence shown here is derived from an EMBL/GenBank/DDBJ whole genome shotgun (WGS) entry which is preliminary data.</text>
</comment>
<organism evidence="1 2">
    <name type="scientific">Lichenifustis flavocetrariae</name>
    <dbReference type="NCBI Taxonomy" id="2949735"/>
    <lineage>
        <taxon>Bacteria</taxon>
        <taxon>Pseudomonadati</taxon>
        <taxon>Pseudomonadota</taxon>
        <taxon>Alphaproteobacteria</taxon>
        <taxon>Hyphomicrobiales</taxon>
        <taxon>Lichenihabitantaceae</taxon>
        <taxon>Lichenifustis</taxon>
    </lineage>
</organism>
<accession>A0AA41Z504</accession>
<evidence type="ECO:0000313" key="1">
    <source>
        <dbReference type="EMBL" id="MCW6509387.1"/>
    </source>
</evidence>
<dbReference type="EMBL" id="JAMOIM010000009">
    <property type="protein sequence ID" value="MCW6509387.1"/>
    <property type="molecule type" value="Genomic_DNA"/>
</dbReference>
<dbReference type="Proteomes" id="UP001165667">
    <property type="component" value="Unassembled WGS sequence"/>
</dbReference>
<keyword evidence="2" id="KW-1185">Reference proteome</keyword>
<name>A0AA41Z504_9HYPH</name>
<gene>
    <name evidence="1" type="ORF">M8523_15295</name>
</gene>
<proteinExistence type="predicted"/>